<keyword evidence="2" id="KW-1185">Reference proteome</keyword>
<reference evidence="1 2" key="1">
    <citation type="journal article" date="2018" name="Front. Plant Sci.">
        <title>Red Clover (Trifolium pratense) and Zigzag Clover (T. medium) - A Picture of Genomic Similarities and Differences.</title>
        <authorList>
            <person name="Dluhosova J."/>
            <person name="Istvanek J."/>
            <person name="Nedelnik J."/>
            <person name="Repkova J."/>
        </authorList>
    </citation>
    <scope>NUCLEOTIDE SEQUENCE [LARGE SCALE GENOMIC DNA]</scope>
    <source>
        <strain evidence="2">cv. 10/8</strain>
        <tissue evidence="1">Leaf</tissue>
    </source>
</reference>
<evidence type="ECO:0000313" key="1">
    <source>
        <dbReference type="EMBL" id="MCI48957.1"/>
    </source>
</evidence>
<feature type="non-terminal residue" evidence="1">
    <location>
        <position position="61"/>
    </location>
</feature>
<name>A0A392SKI5_9FABA</name>
<comment type="caution">
    <text evidence="1">The sequence shown here is derived from an EMBL/GenBank/DDBJ whole genome shotgun (WGS) entry which is preliminary data.</text>
</comment>
<proteinExistence type="predicted"/>
<protein>
    <submittedName>
        <fullName evidence="1">Uncharacterized protein</fullName>
    </submittedName>
</protein>
<organism evidence="1 2">
    <name type="scientific">Trifolium medium</name>
    <dbReference type="NCBI Taxonomy" id="97028"/>
    <lineage>
        <taxon>Eukaryota</taxon>
        <taxon>Viridiplantae</taxon>
        <taxon>Streptophyta</taxon>
        <taxon>Embryophyta</taxon>
        <taxon>Tracheophyta</taxon>
        <taxon>Spermatophyta</taxon>
        <taxon>Magnoliopsida</taxon>
        <taxon>eudicotyledons</taxon>
        <taxon>Gunneridae</taxon>
        <taxon>Pentapetalae</taxon>
        <taxon>rosids</taxon>
        <taxon>fabids</taxon>
        <taxon>Fabales</taxon>
        <taxon>Fabaceae</taxon>
        <taxon>Papilionoideae</taxon>
        <taxon>50 kb inversion clade</taxon>
        <taxon>NPAAA clade</taxon>
        <taxon>Hologalegina</taxon>
        <taxon>IRL clade</taxon>
        <taxon>Trifolieae</taxon>
        <taxon>Trifolium</taxon>
    </lineage>
</organism>
<sequence>MSPGDSLSRQATAYLARREFVLQISPAGVKLTDLLSLGLARRKPDAGPDAIAFEYNICTVL</sequence>
<dbReference type="EMBL" id="LXQA010393822">
    <property type="protein sequence ID" value="MCI48957.1"/>
    <property type="molecule type" value="Genomic_DNA"/>
</dbReference>
<evidence type="ECO:0000313" key="2">
    <source>
        <dbReference type="Proteomes" id="UP000265520"/>
    </source>
</evidence>
<dbReference type="Proteomes" id="UP000265520">
    <property type="component" value="Unassembled WGS sequence"/>
</dbReference>
<accession>A0A392SKI5</accession>
<dbReference type="AlphaFoldDB" id="A0A392SKI5"/>